<reference evidence="2" key="1">
    <citation type="submission" date="2016-10" db="EMBL/GenBank/DDBJ databases">
        <authorList>
            <person name="Varghese N."/>
            <person name="Submissions S."/>
        </authorList>
    </citation>
    <scope>NUCLEOTIDE SEQUENCE [LARGE SCALE GENOMIC DNA]</scope>
    <source>
        <strain evidence="2">DSM 4002</strain>
    </source>
</reference>
<dbReference type="Proteomes" id="UP000182961">
    <property type="component" value="Unassembled WGS sequence"/>
</dbReference>
<dbReference type="EMBL" id="FOUT01000032">
    <property type="protein sequence ID" value="SFN59435.1"/>
    <property type="molecule type" value="Genomic_DNA"/>
</dbReference>
<dbReference type="AlphaFoldDB" id="A0A1I5AAD8"/>
<organism evidence="1 2">
    <name type="scientific">Flavobacterium succinicans</name>
    <dbReference type="NCBI Taxonomy" id="29536"/>
    <lineage>
        <taxon>Bacteria</taxon>
        <taxon>Pseudomonadati</taxon>
        <taxon>Bacteroidota</taxon>
        <taxon>Flavobacteriia</taxon>
        <taxon>Flavobacteriales</taxon>
        <taxon>Flavobacteriaceae</taxon>
        <taxon>Flavobacterium</taxon>
    </lineage>
</organism>
<name>A0A1I5AAD8_9FLAO</name>
<evidence type="ECO:0000313" key="1">
    <source>
        <dbReference type="EMBL" id="SFN59435.1"/>
    </source>
</evidence>
<proteinExistence type="predicted"/>
<accession>A0A1I5AAD8</accession>
<sequence length="211" mass="25247">MKKITCLLPLVLLFFCTTQKSRTESKNSTIEFAFGNELTENEREIINDFIDIELKKERYNNYRNFEIVIIEEALKKMKPISVYEFNLNHKESWGKFIDNWILDSLQVKQIKRELETEEIYHWKTTDFKNIKANLLKYDELIKTIRTNEYRTNCIIIYLSRPLLIDKKNALISFEIGNGNFGFGGITHFTVLMRKINKKWKQSHHYEDGVYD</sequence>
<gene>
    <name evidence="1" type="ORF">SAMN05444143_1322</name>
</gene>
<keyword evidence="2" id="KW-1185">Reference proteome</keyword>
<protein>
    <submittedName>
        <fullName evidence="1">Uncharacterized protein</fullName>
    </submittedName>
</protein>
<evidence type="ECO:0000313" key="2">
    <source>
        <dbReference type="Proteomes" id="UP000182961"/>
    </source>
</evidence>
<dbReference type="RefSeq" id="WP_024981870.1">
    <property type="nucleotide sequence ID" value="NZ_FOUT01000032.1"/>
</dbReference>